<sequence>MSDRSPSPYERGPSPTPSDHDRSPAKSVDAFGASDDETERPLPEDQIEEEDKENKKEKKREKKKEKNPKRSRTEDRSSHPASKRVNKEVDEDPNDSGPLHDDRLETETVHNQVIEMVDYVSRQQCLEQKISLDNLAKTVEIQGEYVHKLLNEIRELTAVNKQANIYRKSTLHSMQQIVVTNTSIQDNLSSKLLRQGTGSFADSLQSLVKLNENHRAELSATKSSMLTMERRLPSTTKKILDDVDKHAKCIGESLKDETAVRCRLCGGQHEILKCHTFRSPKERIRQATSKSICMACGEYQDQDSPLHIGCTGAKVRCDRCIMQRMPEATTNHLDLFCLFGEHLEGPKMMLSANRLWHQDDKGTRPPEIRGTRAHSTPSIQPAPTTYSTFEGFFDQEGPFSVNDIKEFARLESKWPPEYLPHHVKDGAALRLFTWTARKPSPHEHLKEAIKRLPFLEKASNLRPFFTKYARTNFEPRGEGATSRCPLCASHLLGFPMADHSIQQCPLDELTGDDRLTFLAINHAGYCQRCNARSPAHYQNKCEQNKKKCPHCKQYGHTATLPLCIDDELKHLVNEDLTAKVNGIRENFLKQLCEKMSNGTVFHYRLYVDSSYNFQTPSHPERLTGWKYYEDKARKFPEIQKHKYSNFHKNLEAAYPTMQPEELLKGWVQDIPFFSPLMFNYLQEIGYLVTRVRNSMKLDGRYLPPFPYENQHRSPPRQLSQEPKQSGSQPSTSGTQRPLPTRSEIPVRPWRSPPIIIPPSVQDARDLDPRRQDSSVSGSGIAQLEIFRARYRNHGMRPLTAPTTSSSSSTTNTVELPIESSLSAHQSYVSESEDRFTEAKTSNRSRLSSFSSISDHAPLKSNGSDETIVMEDTSEMENEMKTAQITRAWCGQVICIKDKPARFTFEKKAFQRMTTLIPEGLRANIIKAQTLIFLLCGSDKMQAEDFSSYSVAQIKQYNSFLMEVAQANVEERLLLVVLEGKVSNFCSAIMDGSHHLPIPSIDVFYSQSADESLQKMTADQYKWKTPYANPTSRWFRDVADDKEVHEKNLQVRFTPYSGRPRNTELLKQCVNMPIPRGLQDLFTRLQWLQPFLIKSPVDVSIGRHENRVIHGYCHALMALAVLLLEIDRATNTKANVKVTVADCYKEIVMTAAAGHSIVFPTIEIFSEYPLAKWNIWLSTAWDLLMEHHDWTDACSRKSRSIGPESSTYTYHGANPHDSRNKAEKLVSIRHRITGPLKSKITNRVKIANASLSAVVKLDENTVMDESPGDESQARSTVHKAQQDLYFLEVLPELITKTMEIPEIAQHEDHFQLQEEISQRYQERKAGDVSQQLSEAIVSVTATLLEYGIEIPEYVPTADDIRKANKAAHEEQEYMVTDVPTYRPLTAPSVASPTSFHGSGISSMIYDDSQMDTITAIQHSKIIIDELVREKAESAERDRSQQQLIRQLTEQLAQQSEQNVQRNSLFNELSTSAPSPQKFMANAENNPKPAGETPILTKTSNHPPAETSRPLVQTAMTAPVNHATTELSCKQPELSSSQYLELMNAINNIQTQINNNQRSYAGIESTIGHRENTRDSKPDIRIPSRNQHRPPSKHSKTAYIEDSDLESSLYSDGEHARVVCSGSGDNYGHRRHSRRNSNSETARDQKHKRCEPKLSTVLSLLPKFDGSGDWEEFRDAFNADVLSRDDIRPNQMHKILSDHLIGKARDCVATSKDHAAAIEETFNSLEQAFGSTHSQEKLLKKLNKFSFHQTDTEQMRQDMAKIKNLIMLLLEKGMSNTDDRMTKVVTSKLPQTLRKCVLDKWKKNKMTMTIKDVLNTASEHISSLELEQEIIELNSTNSINEIPLSASINHTNSRPSGDKNRQYKPVYDASRVKTKFFDHVTKTSLPGYYAPGSGINLKLFPVTFPFDNTEPWTCDACSTTGHSSIRCKDSSSTFRQNVEKKKLCPLCLASDHTIQNCKSTRSCIYCSGMHHTGGCPTKEFYRDLDNYPNGAKPRQTFFRDNKKKNNSHPDSRLSFICTTTVDGKILVGLVDTGASLSLIALKQARKLGLEKLRETPMRIQGFCATTSYQAYIFALQLRSGESNNPLAFMITSSITLPETTLTPVLLTKADKNYLRSHGIDPQLVLSQNRYTDDLLI</sequence>
<dbReference type="GO" id="GO:0006508">
    <property type="term" value="P:proteolysis"/>
    <property type="evidence" value="ECO:0007669"/>
    <property type="project" value="InterPro"/>
</dbReference>
<gene>
    <name evidence="2" type="ORF">B9Z55_027143</name>
</gene>
<feature type="region of interest" description="Disordered" evidence="1">
    <location>
        <begin position="702"/>
        <end position="779"/>
    </location>
</feature>
<protein>
    <submittedName>
        <fullName evidence="2">Uncharacterized protein</fullName>
    </submittedName>
</protein>
<feature type="region of interest" description="Disordered" evidence="1">
    <location>
        <begin position="1467"/>
        <end position="1506"/>
    </location>
</feature>
<dbReference type="GO" id="GO:0004190">
    <property type="term" value="F:aspartic-type endopeptidase activity"/>
    <property type="evidence" value="ECO:0007669"/>
    <property type="project" value="InterPro"/>
</dbReference>
<feature type="compositionally biased region" description="Basic and acidic residues" evidence="1">
    <location>
        <begin position="358"/>
        <end position="370"/>
    </location>
</feature>
<feature type="compositionally biased region" description="Basic residues" evidence="1">
    <location>
        <begin position="57"/>
        <end position="70"/>
    </location>
</feature>
<feature type="compositionally biased region" description="Basic and acidic residues" evidence="1">
    <location>
        <begin position="762"/>
        <end position="772"/>
    </location>
</feature>
<dbReference type="CDD" id="cd00303">
    <property type="entry name" value="retropepsin_like"/>
    <property type="match status" value="1"/>
</dbReference>
<dbReference type="SUPFAM" id="SSF50630">
    <property type="entry name" value="Acid proteases"/>
    <property type="match status" value="1"/>
</dbReference>
<accession>A0A2G5SGB0</accession>
<dbReference type="Pfam" id="PF03564">
    <property type="entry name" value="DUF1759"/>
    <property type="match status" value="1"/>
</dbReference>
<proteinExistence type="predicted"/>
<feature type="region of interest" description="Disordered" evidence="1">
    <location>
        <begin position="1194"/>
        <end position="1220"/>
    </location>
</feature>
<feature type="compositionally biased region" description="Basic and acidic residues" evidence="1">
    <location>
        <begin position="1565"/>
        <end position="1580"/>
    </location>
</feature>
<feature type="compositionally biased region" description="Low complexity" evidence="1">
    <location>
        <begin position="724"/>
        <end position="735"/>
    </location>
</feature>
<feature type="region of interest" description="Disordered" evidence="1">
    <location>
        <begin position="1563"/>
        <end position="1595"/>
    </location>
</feature>
<feature type="region of interest" description="Disordered" evidence="1">
    <location>
        <begin position="1"/>
        <end position="105"/>
    </location>
</feature>
<dbReference type="InterPro" id="IPR021109">
    <property type="entry name" value="Peptidase_aspartic_dom_sf"/>
</dbReference>
<evidence type="ECO:0000313" key="2">
    <source>
        <dbReference type="EMBL" id="PIC14124.1"/>
    </source>
</evidence>
<evidence type="ECO:0000313" key="3">
    <source>
        <dbReference type="Proteomes" id="UP000230233"/>
    </source>
</evidence>
<feature type="region of interest" description="Disordered" evidence="1">
    <location>
        <begin position="358"/>
        <end position="381"/>
    </location>
</feature>
<feature type="region of interest" description="Disordered" evidence="1">
    <location>
        <begin position="1619"/>
        <end position="1648"/>
    </location>
</feature>
<dbReference type="Proteomes" id="UP000230233">
    <property type="component" value="Unassembled WGS sequence"/>
</dbReference>
<reference evidence="3" key="1">
    <citation type="submission" date="2017-10" db="EMBL/GenBank/DDBJ databases">
        <title>Rapid genome shrinkage in a self-fertile nematode reveals novel sperm competition proteins.</title>
        <authorList>
            <person name="Yin D."/>
            <person name="Schwarz E.M."/>
            <person name="Thomas C.G."/>
            <person name="Felde R.L."/>
            <person name="Korf I.F."/>
            <person name="Cutter A.D."/>
            <person name="Schartner C.M."/>
            <person name="Ralston E.J."/>
            <person name="Meyer B.J."/>
            <person name="Haag E.S."/>
        </authorList>
    </citation>
    <scope>NUCLEOTIDE SEQUENCE [LARGE SCALE GENOMIC DNA]</scope>
    <source>
        <strain evidence="3">JU1422</strain>
    </source>
</reference>
<dbReference type="Gene3D" id="2.40.70.10">
    <property type="entry name" value="Acid Proteases"/>
    <property type="match status" value="1"/>
</dbReference>
<dbReference type="PROSITE" id="PS00141">
    <property type="entry name" value="ASP_PROTEASE"/>
    <property type="match status" value="1"/>
</dbReference>
<dbReference type="OrthoDB" id="5889005at2759"/>
<organism evidence="2 3">
    <name type="scientific">Caenorhabditis nigoni</name>
    <dbReference type="NCBI Taxonomy" id="1611254"/>
    <lineage>
        <taxon>Eukaryota</taxon>
        <taxon>Metazoa</taxon>
        <taxon>Ecdysozoa</taxon>
        <taxon>Nematoda</taxon>
        <taxon>Chromadorea</taxon>
        <taxon>Rhabditida</taxon>
        <taxon>Rhabditina</taxon>
        <taxon>Rhabditomorpha</taxon>
        <taxon>Rhabditoidea</taxon>
        <taxon>Rhabditidae</taxon>
        <taxon>Peloderinae</taxon>
        <taxon>Caenorhabditis</taxon>
    </lineage>
</organism>
<feature type="compositionally biased region" description="Basic residues" evidence="1">
    <location>
        <begin position="1584"/>
        <end position="1594"/>
    </location>
</feature>
<dbReference type="InterPro" id="IPR005312">
    <property type="entry name" value="DUF1759"/>
</dbReference>
<comment type="caution">
    <text evidence="2">The sequence shown here is derived from an EMBL/GenBank/DDBJ whole genome shotgun (WGS) entry which is preliminary data.</text>
</comment>
<keyword evidence="3" id="KW-1185">Reference proteome</keyword>
<dbReference type="InterPro" id="IPR001969">
    <property type="entry name" value="Aspartic_peptidase_AS"/>
</dbReference>
<dbReference type="EMBL" id="PDUG01000008">
    <property type="protein sequence ID" value="PIC14124.1"/>
    <property type="molecule type" value="Genomic_DNA"/>
</dbReference>
<evidence type="ECO:0000256" key="1">
    <source>
        <dbReference type="SAM" id="MobiDB-lite"/>
    </source>
</evidence>
<name>A0A2G5SGB0_9PELO</name>